<dbReference type="Proteomes" id="UP000829447">
    <property type="component" value="Linkage Group LG2"/>
</dbReference>
<name>A0ACC5WAG0_PANGG</name>
<gene>
    <name evidence="1" type="ORF">PGIGA_G00115020</name>
</gene>
<comment type="caution">
    <text evidence="1">The sequence shown here is derived from an EMBL/GenBank/DDBJ whole genome shotgun (WGS) entry which is preliminary data.</text>
</comment>
<sequence length="354" mass="39294">MTVGMFMAALAFVAAALVQLQIDQTLPTFPSAAEAQVKFLNLESNTLSISVNGKPDEIQAFQSYGYMTLNTDTMDLTVGNQTQGSIPLLKGDRQTFLLTSAGLQGWDQDVNSKPEQGNNDIRFVNGYGMALNVKSGSKDMGSIGQFQFSNYTLFPEGKATFIISDNARQLCEYSMSLGFGSSYTVLIPSTFKFGSECGSTIQQIEDIKPNTIHMAWQIPQYFLMTCGEVVFSVTGLEFSYSQAPKNMKSVLQAGWLLTTAIGNIIVLIVAEVGQLPDQWAEYVLFASLLLCVCIIFSIMAYFYTYVDPAEIEDQFSEHEPEDKEKKKQLEMKMDTTYTSDDKKPNPDEIKQTKI</sequence>
<accession>A0ACC5WAG0</accession>
<evidence type="ECO:0000313" key="1">
    <source>
        <dbReference type="EMBL" id="MCI4375871.1"/>
    </source>
</evidence>
<organism evidence="1 2">
    <name type="scientific">Pangasianodon gigas</name>
    <name type="common">Mekong giant catfish</name>
    <name type="synonym">Pangasius gigas</name>
    <dbReference type="NCBI Taxonomy" id="30993"/>
    <lineage>
        <taxon>Eukaryota</taxon>
        <taxon>Metazoa</taxon>
        <taxon>Chordata</taxon>
        <taxon>Craniata</taxon>
        <taxon>Vertebrata</taxon>
        <taxon>Euteleostomi</taxon>
        <taxon>Actinopterygii</taxon>
        <taxon>Neopterygii</taxon>
        <taxon>Teleostei</taxon>
        <taxon>Ostariophysi</taxon>
        <taxon>Siluriformes</taxon>
        <taxon>Pangasiidae</taxon>
        <taxon>Pangasianodon</taxon>
    </lineage>
</organism>
<protein>
    <submittedName>
        <fullName evidence="1">Uncharacterized protein</fullName>
    </submittedName>
</protein>
<reference evidence="1 2" key="1">
    <citation type="journal article" date="2022" name="bioRxiv">
        <title>An ancient truncated duplication of the anti-Mullerian hormone receptor type 2 gene is a potential conserved master sex determinant in the Pangasiidae catfish family.</title>
        <authorList>
            <person name="Wen M."/>
            <person name="Pan Q."/>
            <person name="Jouanno E."/>
            <person name="Montfort J."/>
            <person name="Zahm M."/>
            <person name="Cabau C."/>
            <person name="Klopp C."/>
            <person name="Iampietro C."/>
            <person name="Roques C."/>
            <person name="Bouchez O."/>
            <person name="Castinel A."/>
            <person name="Donnadieu C."/>
            <person name="Parrinello H."/>
            <person name="Poncet C."/>
            <person name="Belmonte E."/>
            <person name="Gautier V."/>
            <person name="Avarre J.-C."/>
            <person name="Dugue R."/>
            <person name="Gustiano R."/>
            <person name="Ha T.T.T."/>
            <person name="Campet M."/>
            <person name="Sriphairoj K."/>
            <person name="Ribolli J."/>
            <person name="de Almeida F.L."/>
            <person name="Desvignes T."/>
            <person name="Postlethwait J.H."/>
            <person name="Bucao C.F."/>
            <person name="Robinson-Rechavi M."/>
            <person name="Bobe J."/>
            <person name="Herpin A."/>
            <person name="Guiguen Y."/>
        </authorList>
    </citation>
    <scope>NUCLEOTIDE SEQUENCE [LARGE SCALE GENOMIC DNA]</scope>
    <source>
        <strain evidence="1">YG-Dec2019</strain>
    </source>
</reference>
<dbReference type="EMBL" id="CM040455">
    <property type="protein sequence ID" value="MCI4375871.1"/>
    <property type="molecule type" value="Genomic_DNA"/>
</dbReference>
<keyword evidence="2" id="KW-1185">Reference proteome</keyword>
<evidence type="ECO:0000313" key="2">
    <source>
        <dbReference type="Proteomes" id="UP000829447"/>
    </source>
</evidence>
<proteinExistence type="predicted"/>